<organism evidence="1 2">
    <name type="scientific">Syntrophobacter fumaroxidans (strain DSM 10017 / MPOB)</name>
    <dbReference type="NCBI Taxonomy" id="335543"/>
    <lineage>
        <taxon>Bacteria</taxon>
        <taxon>Pseudomonadati</taxon>
        <taxon>Thermodesulfobacteriota</taxon>
        <taxon>Syntrophobacteria</taxon>
        <taxon>Syntrophobacterales</taxon>
        <taxon>Syntrophobacteraceae</taxon>
        <taxon>Syntrophobacter</taxon>
    </lineage>
</organism>
<accession>A0LEL5</accession>
<dbReference type="RefSeq" id="WP_011697040.1">
    <property type="nucleotide sequence ID" value="NC_008554.1"/>
</dbReference>
<evidence type="ECO:0000313" key="1">
    <source>
        <dbReference type="EMBL" id="ABK15867.1"/>
    </source>
</evidence>
<gene>
    <name evidence="1" type="ordered locus">Sfum_0165</name>
</gene>
<dbReference type="EMBL" id="CP000478">
    <property type="protein sequence ID" value="ABK15867.1"/>
    <property type="molecule type" value="Genomic_DNA"/>
</dbReference>
<dbReference type="OrthoDB" id="5479105at2"/>
<proteinExistence type="predicted"/>
<reference evidence="1 2" key="1">
    <citation type="submission" date="2006-10" db="EMBL/GenBank/DDBJ databases">
        <title>Complete sequence of Syntrophobacter fumaroxidans MPOB.</title>
        <authorList>
            <consortium name="US DOE Joint Genome Institute"/>
            <person name="Copeland A."/>
            <person name="Lucas S."/>
            <person name="Lapidus A."/>
            <person name="Barry K."/>
            <person name="Detter J.C."/>
            <person name="Glavina del Rio T."/>
            <person name="Hammon N."/>
            <person name="Israni S."/>
            <person name="Pitluck S."/>
            <person name="Goltsman E.G."/>
            <person name="Martinez M."/>
            <person name="Schmutz J."/>
            <person name="Larimer F."/>
            <person name="Land M."/>
            <person name="Hauser L."/>
            <person name="Kyrpides N."/>
            <person name="Kim E."/>
            <person name="Boone D.R."/>
            <person name="Brockman F."/>
            <person name="Culley D."/>
            <person name="Ferry J."/>
            <person name="Gunsalus R."/>
            <person name="McInerney M.J."/>
            <person name="Morrison M."/>
            <person name="Plugge C."/>
            <person name="Rohlin L."/>
            <person name="Scholten J."/>
            <person name="Sieber J."/>
            <person name="Stams A.J.M."/>
            <person name="Worm P."/>
            <person name="Henstra A.M."/>
            <person name="Richardson P."/>
        </authorList>
    </citation>
    <scope>NUCLEOTIDE SEQUENCE [LARGE SCALE GENOMIC DNA]</scope>
    <source>
        <strain evidence="2">DSM 10017 / MPOB</strain>
    </source>
</reference>
<dbReference type="AlphaFoldDB" id="A0LEL5"/>
<sequence>MAQVLDLEEKRLGKLSPRDLAGELMKVPAKKRLELILQRSDAASVVAAMEVRDYYFSVMEIGPDDALPLLAMANVEQLIHLFDLEWWEADRVKVSRAIEWLERIEKANERNLLEWLYKVDFELLVILFKKWIRVQLMPDDTDPVEAREQLPRNTIDDVYFWEALYPQYEDLINRMLSLLFEAHPGFYRELMNAAIWALDPEMEEDAYRFHRGRMEDQAIPDFYDALEVYRSIGLREIKADKQPFESPSEEFRPPAFALALIPEGDLLDRALQEVRRKSSLDLVQMELASLANKVIVADRLPPEEPEMLRRAVEKTVACVNLGLELLSDGDLAVAVGAVENIHLEQLFRLAQTEIGNLRNRLLELLRGGWLSRWPEGIRCLDREWLERAELLIRRTPKLLRPASTAGARSGEDFFRRESDLLEAGRFIESVSRIGRLYAALMPDPDLLDRKLWRGGQIGSLAEVTLGSMILTSASRAVLDGQWRLDLIPLERWPVLFGLARPETLRKVIVQWAQTVLPDNDLQGGVLEYLDSVLVAFREDMSGFTSSDPPDPRNVPLLLFTQG</sequence>
<protein>
    <submittedName>
        <fullName evidence="1">Uncharacterized protein</fullName>
    </submittedName>
</protein>
<dbReference type="InterPro" id="IPR045750">
    <property type="entry name" value="DUF6178"/>
</dbReference>
<name>A0LEL5_SYNFM</name>
<keyword evidence="2" id="KW-1185">Reference proteome</keyword>
<dbReference type="HOGENOM" id="CLU_033811_0_0_7"/>
<dbReference type="Pfam" id="PF19676">
    <property type="entry name" value="DUF6178"/>
    <property type="match status" value="1"/>
</dbReference>
<dbReference type="eggNOG" id="ENOG5030WK3">
    <property type="taxonomic scope" value="Bacteria"/>
</dbReference>
<dbReference type="InParanoid" id="A0LEL5"/>
<evidence type="ECO:0000313" key="2">
    <source>
        <dbReference type="Proteomes" id="UP000001784"/>
    </source>
</evidence>
<dbReference type="KEGG" id="sfu:Sfum_0165"/>
<dbReference type="STRING" id="335543.Sfum_0165"/>
<dbReference type="Proteomes" id="UP000001784">
    <property type="component" value="Chromosome"/>
</dbReference>